<dbReference type="OrthoDB" id="6154304at2759"/>
<dbReference type="Pfam" id="PF00858">
    <property type="entry name" value="ASC"/>
    <property type="match status" value="1"/>
</dbReference>
<evidence type="ECO:0000256" key="11">
    <source>
        <dbReference type="RuleBase" id="RU000679"/>
    </source>
</evidence>
<evidence type="ECO:0000256" key="8">
    <source>
        <dbReference type="ARBA" id="ARBA00023136"/>
    </source>
</evidence>
<dbReference type="InterPro" id="IPR001873">
    <property type="entry name" value="ENaC"/>
</dbReference>
<evidence type="ECO:0000313" key="13">
    <source>
        <dbReference type="EMBL" id="KAJ8027801.1"/>
    </source>
</evidence>
<reference evidence="13" key="1">
    <citation type="submission" date="2021-10" db="EMBL/GenBank/DDBJ databases">
        <title>Tropical sea cucumber genome reveals ecological adaptation and Cuvierian tubules defense mechanism.</title>
        <authorList>
            <person name="Chen T."/>
        </authorList>
    </citation>
    <scope>NUCLEOTIDE SEQUENCE</scope>
    <source>
        <strain evidence="13">Nanhai2018</strain>
        <tissue evidence="13">Muscle</tissue>
    </source>
</reference>
<dbReference type="GO" id="GO:0005886">
    <property type="term" value="C:plasma membrane"/>
    <property type="evidence" value="ECO:0007669"/>
    <property type="project" value="TreeGrafter"/>
</dbReference>
<evidence type="ECO:0000256" key="9">
    <source>
        <dbReference type="ARBA" id="ARBA00023201"/>
    </source>
</evidence>
<protein>
    <submittedName>
        <fullName evidence="13">Acid-sensing ion channel 1C</fullName>
    </submittedName>
</protein>
<dbReference type="InterPro" id="IPR020903">
    <property type="entry name" value="ENaC_CS"/>
</dbReference>
<keyword evidence="5 12" id="KW-1133">Transmembrane helix</keyword>
<proteinExistence type="inferred from homology"/>
<name>A0A9Q1BJN4_HOLLE</name>
<keyword evidence="3 11" id="KW-0894">Sodium channel</keyword>
<evidence type="ECO:0000256" key="1">
    <source>
        <dbReference type="ARBA" id="ARBA00004141"/>
    </source>
</evidence>
<sequence length="284" mass="33274">MYLLSPRSLWVLFLIGFYIWLFIELHGSLHKFFERPVVTIVTINHVSEVNFPAITICNHNTIRADKVEKHRIFLELMESSIDKNTVIHWEDYDNVTEEYTWNLTQWALDDSHQIEDMLIECKWKLHEYCSPDDFVKVMTDFGVCYTFNGDEDNPLIVGHPGSSYGLTMRLRIEQDQYTFSEFGGAGLKMFIHPQGELPLVKMHGFSVAPGLETDITLKYIVRKNLPYPYKPYCDEKPLKYSHVYNAELCRYECEVDTIIAKCGCKDFRHPGKYIYNHCIQITFA</sequence>
<accession>A0A9Q1BJN4</accession>
<evidence type="ECO:0000256" key="10">
    <source>
        <dbReference type="ARBA" id="ARBA00023303"/>
    </source>
</evidence>
<keyword evidence="2 11" id="KW-0813">Transport</keyword>
<evidence type="ECO:0000256" key="2">
    <source>
        <dbReference type="ARBA" id="ARBA00022448"/>
    </source>
</evidence>
<feature type="transmembrane region" description="Helical" evidence="12">
    <location>
        <begin position="6"/>
        <end position="23"/>
    </location>
</feature>
<dbReference type="PANTHER" id="PTHR11690">
    <property type="entry name" value="AMILORIDE-SENSITIVE SODIUM CHANNEL-RELATED"/>
    <property type="match status" value="1"/>
</dbReference>
<dbReference type="GO" id="GO:0015280">
    <property type="term" value="F:ligand-gated sodium channel activity"/>
    <property type="evidence" value="ECO:0007669"/>
    <property type="project" value="TreeGrafter"/>
</dbReference>
<dbReference type="AlphaFoldDB" id="A0A9Q1BJN4"/>
<evidence type="ECO:0000313" key="14">
    <source>
        <dbReference type="Proteomes" id="UP001152320"/>
    </source>
</evidence>
<dbReference type="EMBL" id="JAIZAY010000015">
    <property type="protein sequence ID" value="KAJ8027801.1"/>
    <property type="molecule type" value="Genomic_DNA"/>
</dbReference>
<keyword evidence="7 11" id="KW-0406">Ion transport</keyword>
<comment type="caution">
    <text evidence="13">The sequence shown here is derived from an EMBL/GenBank/DDBJ whole genome shotgun (WGS) entry which is preliminary data.</text>
</comment>
<keyword evidence="10 11" id="KW-0407">Ion channel</keyword>
<keyword evidence="4 11" id="KW-0812">Transmembrane</keyword>
<keyword evidence="9 11" id="KW-0739">Sodium transport</keyword>
<keyword evidence="8 12" id="KW-0472">Membrane</keyword>
<comment type="similarity">
    <text evidence="11">Belongs to the amiloride-sensitive sodium channel (TC 1.A.6) family.</text>
</comment>
<evidence type="ECO:0000256" key="5">
    <source>
        <dbReference type="ARBA" id="ARBA00022989"/>
    </source>
</evidence>
<keyword evidence="6" id="KW-0915">Sodium</keyword>
<dbReference type="Proteomes" id="UP001152320">
    <property type="component" value="Chromosome 15"/>
</dbReference>
<dbReference type="Gene3D" id="2.60.470.10">
    <property type="entry name" value="Acid-sensing ion channels like domains"/>
    <property type="match status" value="1"/>
</dbReference>
<dbReference type="PROSITE" id="PS01206">
    <property type="entry name" value="ASC"/>
    <property type="match status" value="1"/>
</dbReference>
<evidence type="ECO:0000256" key="12">
    <source>
        <dbReference type="SAM" id="Phobius"/>
    </source>
</evidence>
<gene>
    <name evidence="13" type="ORF">HOLleu_29854</name>
</gene>
<dbReference type="PRINTS" id="PR01078">
    <property type="entry name" value="AMINACHANNEL"/>
</dbReference>
<keyword evidence="14" id="KW-1185">Reference proteome</keyword>
<evidence type="ECO:0000256" key="6">
    <source>
        <dbReference type="ARBA" id="ARBA00023053"/>
    </source>
</evidence>
<evidence type="ECO:0000256" key="3">
    <source>
        <dbReference type="ARBA" id="ARBA00022461"/>
    </source>
</evidence>
<organism evidence="13 14">
    <name type="scientific">Holothuria leucospilota</name>
    <name type="common">Black long sea cucumber</name>
    <name type="synonym">Mertensiothuria leucospilota</name>
    <dbReference type="NCBI Taxonomy" id="206669"/>
    <lineage>
        <taxon>Eukaryota</taxon>
        <taxon>Metazoa</taxon>
        <taxon>Echinodermata</taxon>
        <taxon>Eleutherozoa</taxon>
        <taxon>Echinozoa</taxon>
        <taxon>Holothuroidea</taxon>
        <taxon>Aspidochirotacea</taxon>
        <taxon>Aspidochirotida</taxon>
        <taxon>Holothuriidae</taxon>
        <taxon>Holothuria</taxon>
    </lineage>
</organism>
<comment type="subcellular location">
    <subcellularLocation>
        <location evidence="1">Membrane</location>
        <topology evidence="1">Multi-pass membrane protein</topology>
    </subcellularLocation>
</comment>
<evidence type="ECO:0000256" key="7">
    <source>
        <dbReference type="ARBA" id="ARBA00023065"/>
    </source>
</evidence>
<evidence type="ECO:0000256" key="4">
    <source>
        <dbReference type="ARBA" id="ARBA00022692"/>
    </source>
</evidence>